<dbReference type="EMBL" id="NSIT01000309">
    <property type="protein sequence ID" value="PJE77970.1"/>
    <property type="molecule type" value="Genomic_DNA"/>
</dbReference>
<sequence length="78" mass="8931">MDVSITMRGKNADFLWQVVTEEGCTVALFPRHNDRHLGVATGCHRRWVQTPSDTYIHVATGGHIIDDFYTHITDRFCL</sequence>
<organism evidence="1">
    <name type="scientific">invertebrate metagenome</name>
    <dbReference type="NCBI Taxonomy" id="1711999"/>
    <lineage>
        <taxon>unclassified sequences</taxon>
        <taxon>metagenomes</taxon>
        <taxon>organismal metagenomes</taxon>
    </lineage>
</organism>
<protein>
    <submittedName>
        <fullName evidence="1">Uncharacterized protein</fullName>
    </submittedName>
</protein>
<evidence type="ECO:0000313" key="1">
    <source>
        <dbReference type="EMBL" id="PJE77970.1"/>
    </source>
</evidence>
<name>A0A2H9T408_9ZZZZ</name>
<reference evidence="1" key="1">
    <citation type="journal article" date="2017" name="Appl. Environ. Microbiol.">
        <title>Molecular characterization of an Endozoicomonas-like organism causing infection in king scallop Pecten maximus L.</title>
        <authorList>
            <person name="Cano I."/>
            <person name="van Aerle R."/>
            <person name="Ross S."/>
            <person name="Verner-Jeffreys D.W."/>
            <person name="Paley R.K."/>
            <person name="Rimmer G."/>
            <person name="Ryder D."/>
            <person name="Hooper P."/>
            <person name="Stone D."/>
            <person name="Feist S.W."/>
        </authorList>
    </citation>
    <scope>NUCLEOTIDE SEQUENCE</scope>
</reference>
<dbReference type="AlphaFoldDB" id="A0A2H9T408"/>
<proteinExistence type="predicted"/>
<comment type="caution">
    <text evidence="1">The sequence shown here is derived from an EMBL/GenBank/DDBJ whole genome shotgun (WGS) entry which is preliminary data.</text>
</comment>
<accession>A0A2H9T408</accession>
<gene>
    <name evidence="1" type="ORF">CI610_03102</name>
</gene>